<feature type="transmembrane region" description="Helical" evidence="1">
    <location>
        <begin position="112"/>
        <end position="131"/>
    </location>
</feature>
<dbReference type="RefSeq" id="WP_062480571.1">
    <property type="nucleotide sequence ID" value="NZ_CP013650.1"/>
</dbReference>
<feature type="transmembrane region" description="Helical" evidence="1">
    <location>
        <begin position="41"/>
        <end position="62"/>
    </location>
</feature>
<dbReference type="Proteomes" id="UP000068447">
    <property type="component" value="Chromosome"/>
</dbReference>
<keyword evidence="1" id="KW-0812">Transmembrane</keyword>
<evidence type="ECO:0000313" key="3">
    <source>
        <dbReference type="Proteomes" id="UP000068447"/>
    </source>
</evidence>
<organism evidence="2 3">
    <name type="scientific">Lacimicrobium alkaliphilum</name>
    <dbReference type="NCBI Taxonomy" id="1526571"/>
    <lineage>
        <taxon>Bacteria</taxon>
        <taxon>Pseudomonadati</taxon>
        <taxon>Pseudomonadota</taxon>
        <taxon>Gammaproteobacteria</taxon>
        <taxon>Alteromonadales</taxon>
        <taxon>Alteromonadaceae</taxon>
        <taxon>Lacimicrobium</taxon>
    </lineage>
</organism>
<feature type="transmembrane region" description="Helical" evidence="1">
    <location>
        <begin position="82"/>
        <end position="100"/>
    </location>
</feature>
<dbReference type="OrthoDB" id="1551090at2"/>
<reference evidence="2 3" key="1">
    <citation type="submission" date="2015-12" db="EMBL/GenBank/DDBJ databases">
        <title>Complete genome of Lacimicrobium alkaliphilum KCTC 32984.</title>
        <authorList>
            <person name="Kim S.-G."/>
            <person name="Lee Y.-J."/>
        </authorList>
    </citation>
    <scope>NUCLEOTIDE SEQUENCE [LARGE SCALE GENOMIC DNA]</scope>
    <source>
        <strain evidence="2 3">YelD216</strain>
    </source>
</reference>
<sequence length="135" mass="14919">MQSHQGQHHCAKNTLNLAIWTFAWLLSLALAQFGPSLLWDQHIALTAAAIVLNLLLGIAMLLANRKHLRGLDELQQKIQLEAMALTLGAGLIAGILYEVIEDTALISFNAEISHLVVFMSLVYIAGVLLGYRRYQ</sequence>
<dbReference type="EMBL" id="CP013650">
    <property type="protein sequence ID" value="ALS98895.1"/>
    <property type="molecule type" value="Genomic_DNA"/>
</dbReference>
<dbReference type="STRING" id="1526571.AT746_11845"/>
<dbReference type="AlphaFoldDB" id="A0A0U3AXN5"/>
<proteinExistence type="predicted"/>
<accession>A0A0U3AXN5</accession>
<evidence type="ECO:0000313" key="2">
    <source>
        <dbReference type="EMBL" id="ALS98895.1"/>
    </source>
</evidence>
<keyword evidence="1" id="KW-1133">Transmembrane helix</keyword>
<evidence type="ECO:0000256" key="1">
    <source>
        <dbReference type="SAM" id="Phobius"/>
    </source>
</evidence>
<gene>
    <name evidence="2" type="ORF">AT746_11845</name>
</gene>
<protein>
    <submittedName>
        <fullName evidence="2">Uncharacterized protein</fullName>
    </submittedName>
</protein>
<keyword evidence="3" id="KW-1185">Reference proteome</keyword>
<name>A0A0U3AXN5_9ALTE</name>
<dbReference type="KEGG" id="lal:AT746_11845"/>
<keyword evidence="1" id="KW-0472">Membrane</keyword>